<sequence length="120" mass="12549">MRTILVAAAALAAGTSLSLAQTAYTEVEDDTMIVMPFNISADDLEDMDVVGANGEEIGEVEDVLMNASGAIAAVSVEVGGFLGIGESEVVFPLDQLKLQGDDLVTSLTQEQVEALEDWAD</sequence>
<name>A0A1L3SPE3_9HYPH</name>
<gene>
    <name evidence="3" type="ORF">BSQ44_07760</name>
</gene>
<dbReference type="OrthoDB" id="7876889at2"/>
<dbReference type="Gene3D" id="2.30.30.240">
    <property type="entry name" value="PRC-barrel domain"/>
    <property type="match status" value="1"/>
</dbReference>
<dbReference type="RefSeq" id="WP_072602768.1">
    <property type="nucleotide sequence ID" value="NZ_CP018171.1"/>
</dbReference>
<dbReference type="PANTHER" id="PTHR36505">
    <property type="entry name" value="BLR1072 PROTEIN"/>
    <property type="match status" value="1"/>
</dbReference>
<feature type="chain" id="PRO_5012746964" description="PRC-barrel domain-containing protein" evidence="1">
    <location>
        <begin position="21"/>
        <end position="120"/>
    </location>
</feature>
<keyword evidence="1" id="KW-0732">Signal</keyword>
<dbReference type="InterPro" id="IPR011033">
    <property type="entry name" value="PRC_barrel-like_sf"/>
</dbReference>
<organism evidence="3 4">
    <name type="scientific">Aquibium oceanicum</name>
    <dbReference type="NCBI Taxonomy" id="1670800"/>
    <lineage>
        <taxon>Bacteria</taxon>
        <taxon>Pseudomonadati</taxon>
        <taxon>Pseudomonadota</taxon>
        <taxon>Alphaproteobacteria</taxon>
        <taxon>Hyphomicrobiales</taxon>
        <taxon>Phyllobacteriaceae</taxon>
        <taxon>Aquibium</taxon>
    </lineage>
</organism>
<dbReference type="Proteomes" id="UP000182840">
    <property type="component" value="Chromosome"/>
</dbReference>
<protein>
    <recommendedName>
        <fullName evidence="2">PRC-barrel domain-containing protein</fullName>
    </recommendedName>
</protein>
<dbReference type="SUPFAM" id="SSF50346">
    <property type="entry name" value="PRC-barrel domain"/>
    <property type="match status" value="1"/>
</dbReference>
<dbReference type="Pfam" id="PF05239">
    <property type="entry name" value="PRC"/>
    <property type="match status" value="1"/>
</dbReference>
<evidence type="ECO:0000313" key="3">
    <source>
        <dbReference type="EMBL" id="APH71283.1"/>
    </source>
</evidence>
<dbReference type="EMBL" id="CP018171">
    <property type="protein sequence ID" value="APH71283.1"/>
    <property type="molecule type" value="Genomic_DNA"/>
</dbReference>
<reference evidence="4" key="1">
    <citation type="submission" date="2016-11" db="EMBL/GenBank/DDBJ databases">
        <title>Mesorhizobium oceanicum sp. nov., isolated from deep seawater in South China Sea.</title>
        <authorList>
            <person name="Fu G.-Y."/>
        </authorList>
    </citation>
    <scope>NUCLEOTIDE SEQUENCE [LARGE SCALE GENOMIC DNA]</scope>
    <source>
        <strain evidence="4">B7</strain>
    </source>
</reference>
<proteinExistence type="predicted"/>
<feature type="domain" description="PRC-barrel" evidence="2">
    <location>
        <begin position="39"/>
        <end position="110"/>
    </location>
</feature>
<evidence type="ECO:0000259" key="2">
    <source>
        <dbReference type="Pfam" id="PF05239"/>
    </source>
</evidence>
<evidence type="ECO:0000256" key="1">
    <source>
        <dbReference type="SAM" id="SignalP"/>
    </source>
</evidence>
<keyword evidence="4" id="KW-1185">Reference proteome</keyword>
<accession>A0A1L3SPE3</accession>
<dbReference type="STRING" id="1670800.BSQ44_07760"/>
<dbReference type="AlphaFoldDB" id="A0A1L3SPE3"/>
<evidence type="ECO:0000313" key="4">
    <source>
        <dbReference type="Proteomes" id="UP000182840"/>
    </source>
</evidence>
<dbReference type="KEGG" id="meso:BSQ44_07760"/>
<dbReference type="InterPro" id="IPR027275">
    <property type="entry name" value="PRC-brl_dom"/>
</dbReference>
<dbReference type="PANTHER" id="PTHR36505:SF1">
    <property type="entry name" value="BLR1072 PROTEIN"/>
    <property type="match status" value="1"/>
</dbReference>
<feature type="signal peptide" evidence="1">
    <location>
        <begin position="1"/>
        <end position="20"/>
    </location>
</feature>